<proteinExistence type="predicted"/>
<dbReference type="EMBL" id="CACVAU010000008">
    <property type="protein sequence ID" value="CAA6802653.1"/>
    <property type="molecule type" value="Genomic_DNA"/>
</dbReference>
<organism evidence="1">
    <name type="scientific">uncultured Sulfurovum sp</name>
    <dbReference type="NCBI Taxonomy" id="269237"/>
    <lineage>
        <taxon>Bacteria</taxon>
        <taxon>Pseudomonadati</taxon>
        <taxon>Campylobacterota</taxon>
        <taxon>Epsilonproteobacteria</taxon>
        <taxon>Campylobacterales</taxon>
        <taxon>Sulfurovaceae</taxon>
        <taxon>Sulfurovum</taxon>
        <taxon>environmental samples</taxon>
    </lineage>
</organism>
<evidence type="ECO:0000313" key="1">
    <source>
        <dbReference type="EMBL" id="CAA6802653.1"/>
    </source>
</evidence>
<dbReference type="AlphaFoldDB" id="A0A6S6S4R4"/>
<accession>A0A6S6S4R4</accession>
<protein>
    <submittedName>
        <fullName evidence="1">Diaminopimelate epimerase</fullName>
    </submittedName>
</protein>
<dbReference type="InterPro" id="IPR058944">
    <property type="entry name" value="CntK-like"/>
</dbReference>
<name>A0A6S6S4R4_9BACT</name>
<dbReference type="SUPFAM" id="SSF54506">
    <property type="entry name" value="Diaminopimelate epimerase-like"/>
    <property type="match status" value="2"/>
</dbReference>
<reference evidence="1" key="1">
    <citation type="submission" date="2020-01" db="EMBL/GenBank/DDBJ databases">
        <authorList>
            <person name="Meier V. D."/>
            <person name="Meier V D."/>
        </authorList>
    </citation>
    <scope>NUCLEOTIDE SEQUENCE</scope>
    <source>
        <strain evidence="1">HLG_WM_MAG_05</strain>
    </source>
</reference>
<sequence length="281" mass="31559">MKLEFTKVSPSGNITILIWSDVPRSEHAKIANQLMDSTYHLGAEQVGYVESSPNPKAIAHLQMMGGEFCGNATRALAFILVEKKLPNILINNNIARFYLSVSGVEEPLKVEVECDHKQNPISAKVQMPIYHELNSVCQKDDVTLVSLEGISHIIVDNGKIPFNQEDYKNDFIKLRDDLALQEQEAVGVMWKTLKKDASISMEPVVWVKNTDSYYYETSCGSGTIALALALAKQQTNTYQEFKIYQPSGKYILAIVERDENHFLNAYIKGEVNMIAEGFCFV</sequence>
<dbReference type="Pfam" id="PF26317">
    <property type="entry name" value="CntK_N"/>
    <property type="match status" value="1"/>
</dbReference>
<gene>
    <name evidence="1" type="ORF">HELGO_WM10705</name>
</gene>
<dbReference type="Gene3D" id="3.10.310.10">
    <property type="entry name" value="Diaminopimelate Epimerase, Chain A, domain 1"/>
    <property type="match status" value="2"/>
</dbReference>